<dbReference type="Pfam" id="PF01073">
    <property type="entry name" value="3Beta_HSD"/>
    <property type="match status" value="1"/>
</dbReference>
<dbReference type="Gene3D" id="3.40.50.720">
    <property type="entry name" value="NAD(P)-binding Rossmann-like Domain"/>
    <property type="match status" value="1"/>
</dbReference>
<proteinExistence type="inferred from homology"/>
<dbReference type="GO" id="GO:0006694">
    <property type="term" value="P:steroid biosynthetic process"/>
    <property type="evidence" value="ECO:0007669"/>
    <property type="project" value="InterPro"/>
</dbReference>
<name>A0A0D2NDR6_HYPSF</name>
<dbReference type="InterPro" id="IPR050177">
    <property type="entry name" value="Lipid_A_modif_metabolic_enz"/>
</dbReference>
<dbReference type="AlphaFoldDB" id="A0A0D2NDR6"/>
<evidence type="ECO:0000256" key="1">
    <source>
        <dbReference type="ARBA" id="ARBA00009219"/>
    </source>
</evidence>
<comment type="similarity">
    <text evidence="1">Belongs to the 3-beta-HSD family.</text>
</comment>
<gene>
    <name evidence="4" type="ORF">HYPSUDRAFT_220332</name>
</gene>
<feature type="domain" description="3-beta hydroxysteroid dehydrogenase/isomerase" evidence="3">
    <location>
        <begin position="16"/>
        <end position="281"/>
    </location>
</feature>
<reference evidence="5" key="1">
    <citation type="submission" date="2014-04" db="EMBL/GenBank/DDBJ databases">
        <title>Evolutionary Origins and Diversification of the Mycorrhizal Mutualists.</title>
        <authorList>
            <consortium name="DOE Joint Genome Institute"/>
            <consortium name="Mycorrhizal Genomics Consortium"/>
            <person name="Kohler A."/>
            <person name="Kuo A."/>
            <person name="Nagy L.G."/>
            <person name="Floudas D."/>
            <person name="Copeland A."/>
            <person name="Barry K.W."/>
            <person name="Cichocki N."/>
            <person name="Veneault-Fourrey C."/>
            <person name="LaButti K."/>
            <person name="Lindquist E.A."/>
            <person name="Lipzen A."/>
            <person name="Lundell T."/>
            <person name="Morin E."/>
            <person name="Murat C."/>
            <person name="Riley R."/>
            <person name="Ohm R."/>
            <person name="Sun H."/>
            <person name="Tunlid A."/>
            <person name="Henrissat B."/>
            <person name="Grigoriev I.V."/>
            <person name="Hibbett D.S."/>
            <person name="Martin F."/>
        </authorList>
    </citation>
    <scope>NUCLEOTIDE SEQUENCE [LARGE SCALE GENOMIC DNA]</scope>
    <source>
        <strain evidence="5">FD-334 SS-4</strain>
    </source>
</reference>
<keyword evidence="5" id="KW-1185">Reference proteome</keyword>
<dbReference type="Proteomes" id="UP000054270">
    <property type="component" value="Unassembled WGS sequence"/>
</dbReference>
<sequence length="367" mass="40842">MTTATVSPMSGTERYLVIGGAGFLGSYIAQALVDRGEKYVAVYDLNKPGESDIIDGVQYFCGDILNEQQLLACLKSTSATVVFHTVSPVHGLQESVYYRINVEGTRTILLACEKSPVKAFVFTSSASVVSTGQNISGLNEKQVTIPDGKYEAYTYTKGLAEKMSLEHNDPYGMKVAALRPCGMIGPRDRQAMWRLAETYQKNQHKYQMGDNTNLVDYSYVGNVADAHLLAADRLAGSASSSNAVAGQVFFITDGKPRPYWDFPRMAFKLLGDDGKGITTLPYVLCVFMAFLSEVAAKLFGGPPSFPMFIVKLATLEQYFNIDKARTLLGYEPRVSFEEGVRMMVEWWKKQGEREHIEMLESKRRLRR</sequence>
<dbReference type="OrthoDB" id="10058185at2759"/>
<dbReference type="InterPro" id="IPR002225">
    <property type="entry name" value="3Beta_OHSteriod_DH/Estase"/>
</dbReference>
<evidence type="ECO:0000256" key="2">
    <source>
        <dbReference type="ARBA" id="ARBA00023002"/>
    </source>
</evidence>
<dbReference type="SUPFAM" id="SSF51735">
    <property type="entry name" value="NAD(P)-binding Rossmann-fold domains"/>
    <property type="match status" value="1"/>
</dbReference>
<dbReference type="PANTHER" id="PTHR43245">
    <property type="entry name" value="BIFUNCTIONAL POLYMYXIN RESISTANCE PROTEIN ARNA"/>
    <property type="match status" value="1"/>
</dbReference>
<evidence type="ECO:0000313" key="4">
    <source>
        <dbReference type="EMBL" id="KJA14746.1"/>
    </source>
</evidence>
<dbReference type="STRING" id="945553.A0A0D2NDR6"/>
<dbReference type="GO" id="GO:0016616">
    <property type="term" value="F:oxidoreductase activity, acting on the CH-OH group of donors, NAD or NADP as acceptor"/>
    <property type="evidence" value="ECO:0007669"/>
    <property type="project" value="InterPro"/>
</dbReference>
<evidence type="ECO:0000259" key="3">
    <source>
        <dbReference type="Pfam" id="PF01073"/>
    </source>
</evidence>
<dbReference type="OMA" id="WYNIDKA"/>
<accession>A0A0D2NDR6</accession>
<keyword evidence="2" id="KW-0560">Oxidoreductase</keyword>
<protein>
    <recommendedName>
        <fullName evidence="3">3-beta hydroxysteroid dehydrogenase/isomerase domain-containing protein</fullName>
    </recommendedName>
</protein>
<evidence type="ECO:0000313" key="5">
    <source>
        <dbReference type="Proteomes" id="UP000054270"/>
    </source>
</evidence>
<dbReference type="PANTHER" id="PTHR43245:SF51">
    <property type="entry name" value="SHORT CHAIN DEHYDROGENASE_REDUCTASE FAMILY 42E, MEMBER 2"/>
    <property type="match status" value="1"/>
</dbReference>
<organism evidence="4 5">
    <name type="scientific">Hypholoma sublateritium (strain FD-334 SS-4)</name>
    <dbReference type="NCBI Taxonomy" id="945553"/>
    <lineage>
        <taxon>Eukaryota</taxon>
        <taxon>Fungi</taxon>
        <taxon>Dikarya</taxon>
        <taxon>Basidiomycota</taxon>
        <taxon>Agaricomycotina</taxon>
        <taxon>Agaricomycetes</taxon>
        <taxon>Agaricomycetidae</taxon>
        <taxon>Agaricales</taxon>
        <taxon>Agaricineae</taxon>
        <taxon>Strophariaceae</taxon>
        <taxon>Hypholoma</taxon>
    </lineage>
</organism>
<dbReference type="InterPro" id="IPR036291">
    <property type="entry name" value="NAD(P)-bd_dom_sf"/>
</dbReference>
<dbReference type="EMBL" id="KN817666">
    <property type="protein sequence ID" value="KJA14746.1"/>
    <property type="molecule type" value="Genomic_DNA"/>
</dbReference>